<accession>A0A5S4YTR4</accession>
<evidence type="ECO:0000313" key="4">
    <source>
        <dbReference type="Proteomes" id="UP000324797"/>
    </source>
</evidence>
<reference evidence="3 4" key="1">
    <citation type="submission" date="2019-08" db="EMBL/GenBank/DDBJ databases">
        <title>Bradyrhizobium hipponensis sp. nov., a rhizobium isolated from a Lupinus angustifolius root nodule in Tunisia.</title>
        <authorList>
            <person name="Off K."/>
            <person name="Rejili M."/>
            <person name="Mars M."/>
            <person name="Brachmann A."/>
            <person name="Marin M."/>
        </authorList>
    </citation>
    <scope>NUCLEOTIDE SEQUENCE [LARGE SCALE GENOMIC DNA]</scope>
    <source>
        <strain evidence="4">aSej3</strain>
    </source>
</reference>
<comment type="caution">
    <text evidence="3">The sequence shown here is derived from an EMBL/GenBank/DDBJ whole genome shotgun (WGS) entry which is preliminary data.</text>
</comment>
<protein>
    <submittedName>
        <fullName evidence="3">DUF4167 domain-containing protein</fullName>
    </submittedName>
</protein>
<feature type="domain" description="DUF4167" evidence="2">
    <location>
        <begin position="41"/>
        <end position="84"/>
    </location>
</feature>
<gene>
    <name evidence="3" type="ORF">FXV83_03130</name>
</gene>
<dbReference type="EMBL" id="VSTH01000014">
    <property type="protein sequence ID" value="TYO67781.1"/>
    <property type="molecule type" value="Genomic_DNA"/>
</dbReference>
<dbReference type="InterPro" id="IPR025430">
    <property type="entry name" value="DUF4167"/>
</dbReference>
<keyword evidence="4" id="KW-1185">Reference proteome</keyword>
<sequence length="95" mass="10711">MDMIASERRGVAVEPRLNIKMPRNPQMRKAKHARNSVGTSSSRNAQRHYERYLALARAEALKGDRIAAENYFQHADHYLRLMRDDGAAASSGGRS</sequence>
<dbReference type="AlphaFoldDB" id="A0A5S4YTR4"/>
<name>A0A5S4YTR4_9BRAD</name>
<dbReference type="Pfam" id="PF13763">
    <property type="entry name" value="DUF4167"/>
    <property type="match status" value="1"/>
</dbReference>
<dbReference type="RefSeq" id="WP_148737671.1">
    <property type="nucleotide sequence ID" value="NZ_VSTH01000014.1"/>
</dbReference>
<evidence type="ECO:0000259" key="2">
    <source>
        <dbReference type="Pfam" id="PF13763"/>
    </source>
</evidence>
<feature type="compositionally biased region" description="Basic and acidic residues" evidence="1">
    <location>
        <begin position="1"/>
        <end position="11"/>
    </location>
</feature>
<dbReference type="Proteomes" id="UP000324797">
    <property type="component" value="Unassembled WGS sequence"/>
</dbReference>
<proteinExistence type="predicted"/>
<evidence type="ECO:0000256" key="1">
    <source>
        <dbReference type="SAM" id="MobiDB-lite"/>
    </source>
</evidence>
<evidence type="ECO:0000313" key="3">
    <source>
        <dbReference type="EMBL" id="TYO67781.1"/>
    </source>
</evidence>
<organism evidence="3 4">
    <name type="scientific">Bradyrhizobium hipponense</name>
    <dbReference type="NCBI Taxonomy" id="2605638"/>
    <lineage>
        <taxon>Bacteria</taxon>
        <taxon>Pseudomonadati</taxon>
        <taxon>Pseudomonadota</taxon>
        <taxon>Alphaproteobacteria</taxon>
        <taxon>Hyphomicrobiales</taxon>
        <taxon>Nitrobacteraceae</taxon>
        <taxon>Bradyrhizobium</taxon>
    </lineage>
</organism>
<feature type="region of interest" description="Disordered" evidence="1">
    <location>
        <begin position="1"/>
        <end position="46"/>
    </location>
</feature>